<dbReference type="InterPro" id="IPR023635">
    <property type="entry name" value="Peptide_deformylase"/>
</dbReference>
<dbReference type="PANTHER" id="PTHR10458:SF22">
    <property type="entry name" value="PEPTIDE DEFORMYLASE"/>
    <property type="match status" value="1"/>
</dbReference>
<dbReference type="GO" id="GO:0042586">
    <property type="term" value="F:peptide deformylase activity"/>
    <property type="evidence" value="ECO:0007669"/>
    <property type="project" value="UniProtKB-UniRule"/>
</dbReference>
<dbReference type="GO" id="GO:0006412">
    <property type="term" value="P:translation"/>
    <property type="evidence" value="ECO:0007669"/>
    <property type="project" value="UniProtKB-UniRule"/>
</dbReference>
<protein>
    <recommendedName>
        <fullName evidence="6">Peptide deformylase</fullName>
        <shortName evidence="6">PDF</shortName>
        <ecNumber evidence="6">3.5.1.88</ecNumber>
    </recommendedName>
    <alternativeName>
        <fullName evidence="6">Polypeptide deformylase</fullName>
    </alternativeName>
</protein>
<evidence type="ECO:0000256" key="5">
    <source>
        <dbReference type="ARBA" id="ARBA00023004"/>
    </source>
</evidence>
<evidence type="ECO:0000256" key="1">
    <source>
        <dbReference type="ARBA" id="ARBA00010759"/>
    </source>
</evidence>
<comment type="cofactor">
    <cofactor evidence="6">
        <name>Fe(2+)</name>
        <dbReference type="ChEBI" id="CHEBI:29033"/>
    </cofactor>
    <text evidence="6">Binds 1 Fe(2+) ion.</text>
</comment>
<dbReference type="SUPFAM" id="SSF56420">
    <property type="entry name" value="Peptide deformylase"/>
    <property type="match status" value="1"/>
</dbReference>
<dbReference type="GO" id="GO:0046872">
    <property type="term" value="F:metal ion binding"/>
    <property type="evidence" value="ECO:0007669"/>
    <property type="project" value="UniProtKB-KW"/>
</dbReference>
<dbReference type="Gene3D" id="3.90.45.10">
    <property type="entry name" value="Peptide deformylase"/>
    <property type="match status" value="1"/>
</dbReference>
<gene>
    <name evidence="6" type="primary">def</name>
    <name evidence="7" type="ORF">CSTERLE_06410</name>
</gene>
<dbReference type="Pfam" id="PF01327">
    <property type="entry name" value="Pep_deformylase"/>
    <property type="match status" value="1"/>
</dbReference>
<dbReference type="AlphaFoldDB" id="A0A1B1YKC8"/>
<proteinExistence type="inferred from homology"/>
<dbReference type="NCBIfam" id="NF001159">
    <property type="entry name" value="PRK00150.1-3"/>
    <property type="match status" value="1"/>
</dbReference>
<dbReference type="FunFam" id="3.90.45.10:FF:000005">
    <property type="entry name" value="Peptide deformylase"/>
    <property type="match status" value="1"/>
</dbReference>
<organism evidence="7 8">
    <name type="scientific">Thermoclostridium stercorarium subsp. leptospartum DSM 9219</name>
    <dbReference type="NCBI Taxonomy" id="1346611"/>
    <lineage>
        <taxon>Bacteria</taxon>
        <taxon>Bacillati</taxon>
        <taxon>Bacillota</taxon>
        <taxon>Clostridia</taxon>
        <taxon>Eubacteriales</taxon>
        <taxon>Oscillospiraceae</taxon>
        <taxon>Thermoclostridium</taxon>
    </lineage>
</organism>
<keyword evidence="4 6" id="KW-0648">Protein biosynthesis</keyword>
<evidence type="ECO:0000256" key="4">
    <source>
        <dbReference type="ARBA" id="ARBA00022917"/>
    </source>
</evidence>
<dbReference type="HAMAP" id="MF_00163">
    <property type="entry name" value="Pep_deformylase"/>
    <property type="match status" value="1"/>
</dbReference>
<dbReference type="EC" id="3.5.1.88" evidence="6"/>
<keyword evidence="3 6" id="KW-0378">Hydrolase</keyword>
<feature type="binding site" evidence="6">
    <location>
        <position position="89"/>
    </location>
    <ligand>
        <name>Fe cation</name>
        <dbReference type="ChEBI" id="CHEBI:24875"/>
    </ligand>
</feature>
<dbReference type="EMBL" id="CP014673">
    <property type="protein sequence ID" value="ANX01225.1"/>
    <property type="molecule type" value="Genomic_DNA"/>
</dbReference>
<sequence>MAIRQIRKKGDEILRKKSKPVKEINDRINELIDDMLDTMYDANGVGLAAPQVGVLKRICVIDVGEGPIVLVNPEKIEESAEQVVDIEGCLSIPGVYGEVKRPERVVVKALNRKGESFTIEGTGLLARALCHEMDHLDGILFEDKVIRYVDMDNEN</sequence>
<keyword evidence="5 6" id="KW-0408">Iron</keyword>
<feature type="binding site" evidence="6">
    <location>
        <position position="131"/>
    </location>
    <ligand>
        <name>Fe cation</name>
        <dbReference type="ChEBI" id="CHEBI:24875"/>
    </ligand>
</feature>
<name>A0A1B1YKC8_THEST</name>
<accession>A0A1B1YKC8</accession>
<evidence type="ECO:0000256" key="3">
    <source>
        <dbReference type="ARBA" id="ARBA00022801"/>
    </source>
</evidence>
<comment type="similarity">
    <text evidence="1 6">Belongs to the polypeptide deformylase family.</text>
</comment>
<dbReference type="PRINTS" id="PR01576">
    <property type="entry name" value="PDEFORMYLASE"/>
</dbReference>
<feature type="active site" evidence="6">
    <location>
        <position position="132"/>
    </location>
</feature>
<comment type="function">
    <text evidence="6">Removes the formyl group from the N-terminal Met of newly synthesized proteins. Requires at least a dipeptide for an efficient rate of reaction. N-terminal L-methionine is a prerequisite for activity but the enzyme has broad specificity at other positions.</text>
</comment>
<comment type="catalytic activity">
    <reaction evidence="6">
        <text>N-terminal N-formyl-L-methionyl-[peptide] + H2O = N-terminal L-methionyl-[peptide] + formate</text>
        <dbReference type="Rhea" id="RHEA:24420"/>
        <dbReference type="Rhea" id="RHEA-COMP:10639"/>
        <dbReference type="Rhea" id="RHEA-COMP:10640"/>
        <dbReference type="ChEBI" id="CHEBI:15377"/>
        <dbReference type="ChEBI" id="CHEBI:15740"/>
        <dbReference type="ChEBI" id="CHEBI:49298"/>
        <dbReference type="ChEBI" id="CHEBI:64731"/>
        <dbReference type="EC" id="3.5.1.88"/>
    </reaction>
</comment>
<keyword evidence="2 6" id="KW-0479">Metal-binding</keyword>
<dbReference type="Proteomes" id="UP000092931">
    <property type="component" value="Chromosome"/>
</dbReference>
<evidence type="ECO:0000313" key="7">
    <source>
        <dbReference type="EMBL" id="ANX01225.1"/>
    </source>
</evidence>
<evidence type="ECO:0000256" key="6">
    <source>
        <dbReference type="HAMAP-Rule" id="MF_00163"/>
    </source>
</evidence>
<dbReference type="CDD" id="cd00487">
    <property type="entry name" value="Pep_deformylase"/>
    <property type="match status" value="1"/>
</dbReference>
<evidence type="ECO:0000313" key="8">
    <source>
        <dbReference type="Proteomes" id="UP000092931"/>
    </source>
</evidence>
<dbReference type="NCBIfam" id="TIGR00079">
    <property type="entry name" value="pept_deformyl"/>
    <property type="match status" value="1"/>
</dbReference>
<feature type="binding site" evidence="6">
    <location>
        <position position="135"/>
    </location>
    <ligand>
        <name>Fe cation</name>
        <dbReference type="ChEBI" id="CHEBI:24875"/>
    </ligand>
</feature>
<dbReference type="PANTHER" id="PTHR10458">
    <property type="entry name" value="PEPTIDE DEFORMYLASE"/>
    <property type="match status" value="1"/>
</dbReference>
<dbReference type="PIRSF" id="PIRSF004749">
    <property type="entry name" value="Pep_def"/>
    <property type="match status" value="1"/>
</dbReference>
<reference evidence="7 8" key="1">
    <citation type="submission" date="2016-02" db="EMBL/GenBank/DDBJ databases">
        <title>Comparison of Clostridium stercorarium subspecies using comparative genomics and transcriptomics.</title>
        <authorList>
            <person name="Schellenberg J."/>
            <person name="Thallinger G."/>
            <person name="Levin D.B."/>
            <person name="Zhang X."/>
            <person name="Alvare G."/>
            <person name="Fristensky B."/>
            <person name="Sparling R."/>
        </authorList>
    </citation>
    <scope>NUCLEOTIDE SEQUENCE [LARGE SCALE GENOMIC DNA]</scope>
    <source>
        <strain evidence="7 8">DSM 9219</strain>
    </source>
</reference>
<evidence type="ECO:0000256" key="2">
    <source>
        <dbReference type="ARBA" id="ARBA00022723"/>
    </source>
</evidence>
<dbReference type="RefSeq" id="WP_065820743.1">
    <property type="nucleotide sequence ID" value="NZ_CP014673.1"/>
</dbReference>
<dbReference type="InterPro" id="IPR036821">
    <property type="entry name" value="Peptide_deformylase_sf"/>
</dbReference>